<dbReference type="InterPro" id="IPR016024">
    <property type="entry name" value="ARM-type_fold"/>
</dbReference>
<keyword evidence="4" id="KW-1185">Reference proteome</keyword>
<name>A0ABN8R4P1_9CNID</name>
<comment type="caution">
    <text evidence="3">The sequence shown here is derived from an EMBL/GenBank/DDBJ whole genome shotgun (WGS) entry which is preliminary data.</text>
</comment>
<dbReference type="InterPro" id="IPR013918">
    <property type="entry name" value="Nucleotide_exch_fac_Fes1"/>
</dbReference>
<dbReference type="SUPFAM" id="SSF48371">
    <property type="entry name" value="ARM repeat"/>
    <property type="match status" value="1"/>
</dbReference>
<organism evidence="3 4">
    <name type="scientific">Porites evermanni</name>
    <dbReference type="NCBI Taxonomy" id="104178"/>
    <lineage>
        <taxon>Eukaryota</taxon>
        <taxon>Metazoa</taxon>
        <taxon>Cnidaria</taxon>
        <taxon>Anthozoa</taxon>
        <taxon>Hexacorallia</taxon>
        <taxon>Scleractinia</taxon>
        <taxon>Fungiina</taxon>
        <taxon>Poritidae</taxon>
        <taxon>Porites</taxon>
    </lineage>
</organism>
<evidence type="ECO:0000259" key="2">
    <source>
        <dbReference type="Pfam" id="PF08609"/>
    </source>
</evidence>
<protein>
    <recommendedName>
        <fullName evidence="2">Nucleotide exchange factor Fes1 domain-containing protein</fullName>
    </recommendedName>
</protein>
<dbReference type="PANTHER" id="PTHR19316:SF18">
    <property type="entry name" value="HSP70-BINDING PROTEIN 1"/>
    <property type="match status" value="1"/>
</dbReference>
<sequence length="330" mass="37465">MANRESDGRRYRHNLQGLLQMAADNSDDSQADTSSVFQEMSEERREWLQEALSSITEDTYVKSMMTHLQTIDKPETDNDDDILSEKEDAFEGLADIVDNLDNANDFHKIGGFHVMIKCLSSEHSSIRWRAADTLAVCVQNNPYCQKAALEMNILPILSSLLDTDVSVEVRIKSLFAISGLTRDFPPAEEAFLKADGFSLLIRAMQAENDKLITKSAFMLRHMLFTNPSHKDALFKMGFIEQLVGLLHASQKSSHEHVIGLLVYFVTDYPQGIKECHRPEFNLKELLKTKIAAMKEDDPERYEEAILNCQKLQNICFDKDRQPDAGSNSLR</sequence>
<feature type="domain" description="Nucleotide exchange factor Fes1" evidence="2">
    <location>
        <begin position="15"/>
        <end position="105"/>
    </location>
</feature>
<accession>A0ABN8R4P1</accession>
<evidence type="ECO:0000313" key="3">
    <source>
        <dbReference type="EMBL" id="CAH3173841.1"/>
    </source>
</evidence>
<dbReference type="Pfam" id="PF08609">
    <property type="entry name" value="Fes1"/>
    <property type="match status" value="1"/>
</dbReference>
<reference evidence="3 4" key="1">
    <citation type="submission" date="2022-05" db="EMBL/GenBank/DDBJ databases">
        <authorList>
            <consortium name="Genoscope - CEA"/>
            <person name="William W."/>
        </authorList>
    </citation>
    <scope>NUCLEOTIDE SEQUENCE [LARGE SCALE GENOMIC DNA]</scope>
</reference>
<dbReference type="InterPro" id="IPR050693">
    <property type="entry name" value="Hsp70_NEF-Inhibitors"/>
</dbReference>
<keyword evidence="1" id="KW-0677">Repeat</keyword>
<dbReference type="EMBL" id="CALNXI010001636">
    <property type="protein sequence ID" value="CAH3173841.1"/>
    <property type="molecule type" value="Genomic_DNA"/>
</dbReference>
<dbReference type="InterPro" id="IPR011989">
    <property type="entry name" value="ARM-like"/>
</dbReference>
<dbReference type="Proteomes" id="UP001159427">
    <property type="component" value="Unassembled WGS sequence"/>
</dbReference>
<gene>
    <name evidence="3" type="ORF">PEVE_00009251</name>
</gene>
<dbReference type="Gene3D" id="1.25.10.10">
    <property type="entry name" value="Leucine-rich Repeat Variant"/>
    <property type="match status" value="1"/>
</dbReference>
<proteinExistence type="predicted"/>
<evidence type="ECO:0000313" key="4">
    <source>
        <dbReference type="Proteomes" id="UP001159427"/>
    </source>
</evidence>
<dbReference type="PANTHER" id="PTHR19316">
    <property type="entry name" value="PROTEIN FOLDING REGULATOR"/>
    <property type="match status" value="1"/>
</dbReference>
<evidence type="ECO:0000256" key="1">
    <source>
        <dbReference type="ARBA" id="ARBA00022737"/>
    </source>
</evidence>